<keyword evidence="1" id="KW-0488">Methylation</keyword>
<dbReference type="PROSITE" id="PS50111">
    <property type="entry name" value="CHEMOTAXIS_TRANSDUC_2"/>
    <property type="match status" value="1"/>
</dbReference>
<gene>
    <name evidence="8" type="ORF">RAE19_02155</name>
</gene>
<evidence type="ECO:0000256" key="2">
    <source>
        <dbReference type="ARBA" id="ARBA00029447"/>
    </source>
</evidence>
<feature type="domain" description="Methyl-accepting transducer" evidence="6">
    <location>
        <begin position="265"/>
        <end position="494"/>
    </location>
</feature>
<feature type="transmembrane region" description="Helical" evidence="5">
    <location>
        <begin position="180"/>
        <end position="204"/>
    </location>
</feature>
<dbReference type="SMART" id="SM00304">
    <property type="entry name" value="HAMP"/>
    <property type="match status" value="1"/>
</dbReference>
<evidence type="ECO:0000313" key="9">
    <source>
        <dbReference type="Proteomes" id="UP001321700"/>
    </source>
</evidence>
<keyword evidence="5" id="KW-0812">Transmembrane</keyword>
<keyword evidence="5" id="KW-1133">Transmembrane helix</keyword>
<reference evidence="8 9" key="1">
    <citation type="submission" date="2023-08" db="EMBL/GenBank/DDBJ databases">
        <title>Rhodoferax potami sp. nov. and Rhodoferax mekongensis sp. nov., isolated from the Mekong River in Thailand.</title>
        <authorList>
            <person name="Kitikhun S."/>
            <person name="Charoenyingcharoen P."/>
            <person name="Siriarchawattana P."/>
            <person name="Likhitrattanapisal S."/>
            <person name="Nilsakha T."/>
            <person name="Chanpet A."/>
            <person name="Rattanawaree P."/>
            <person name="Ingsriswang S."/>
        </authorList>
    </citation>
    <scope>NUCLEOTIDE SEQUENCE [LARGE SCALE GENOMIC DNA]</scope>
    <source>
        <strain evidence="8 9">TBRC 17660</strain>
    </source>
</reference>
<evidence type="ECO:0000256" key="1">
    <source>
        <dbReference type="ARBA" id="ARBA00022481"/>
    </source>
</evidence>
<feature type="coiled-coil region" evidence="4">
    <location>
        <begin position="284"/>
        <end position="331"/>
    </location>
</feature>
<accession>A0ABU3KJE8</accession>
<protein>
    <submittedName>
        <fullName evidence="8">Methyl-accepting chemotaxis protein</fullName>
    </submittedName>
</protein>
<dbReference type="Pfam" id="PF00015">
    <property type="entry name" value="MCPsignal"/>
    <property type="match status" value="1"/>
</dbReference>
<dbReference type="PANTHER" id="PTHR43531:SF14">
    <property type="entry name" value="METHYL-ACCEPTING CHEMOTAXIS PROTEIN I-RELATED"/>
    <property type="match status" value="1"/>
</dbReference>
<dbReference type="CDD" id="cd11386">
    <property type="entry name" value="MCP_signal"/>
    <property type="match status" value="1"/>
</dbReference>
<comment type="caution">
    <text evidence="8">The sequence shown here is derived from an EMBL/GenBank/DDBJ whole genome shotgun (WGS) entry which is preliminary data.</text>
</comment>
<name>A0ABU3KJE8_9BURK</name>
<evidence type="ECO:0000313" key="8">
    <source>
        <dbReference type="EMBL" id="MDT7517552.1"/>
    </source>
</evidence>
<dbReference type="CDD" id="cd06225">
    <property type="entry name" value="HAMP"/>
    <property type="match status" value="1"/>
</dbReference>
<keyword evidence="3" id="KW-0807">Transducer</keyword>
<evidence type="ECO:0000259" key="7">
    <source>
        <dbReference type="PROSITE" id="PS50885"/>
    </source>
</evidence>
<organism evidence="8 9">
    <name type="scientific">Rhodoferax potami</name>
    <dbReference type="NCBI Taxonomy" id="3068338"/>
    <lineage>
        <taxon>Bacteria</taxon>
        <taxon>Pseudomonadati</taxon>
        <taxon>Pseudomonadota</taxon>
        <taxon>Betaproteobacteria</taxon>
        <taxon>Burkholderiales</taxon>
        <taxon>Comamonadaceae</taxon>
        <taxon>Rhodoferax</taxon>
    </lineage>
</organism>
<dbReference type="SMART" id="SM00283">
    <property type="entry name" value="MA"/>
    <property type="match status" value="1"/>
</dbReference>
<feature type="domain" description="HAMP" evidence="7">
    <location>
        <begin position="206"/>
        <end position="260"/>
    </location>
</feature>
<evidence type="ECO:0000256" key="5">
    <source>
        <dbReference type="SAM" id="Phobius"/>
    </source>
</evidence>
<dbReference type="EMBL" id="JAVBIK010000001">
    <property type="protein sequence ID" value="MDT7517552.1"/>
    <property type="molecule type" value="Genomic_DNA"/>
</dbReference>
<dbReference type="PRINTS" id="PR00260">
    <property type="entry name" value="CHEMTRNSDUCR"/>
</dbReference>
<keyword evidence="5" id="KW-0472">Membrane</keyword>
<dbReference type="SUPFAM" id="SSF58104">
    <property type="entry name" value="Methyl-accepting chemotaxis protein (MCP) signaling domain"/>
    <property type="match status" value="1"/>
</dbReference>
<dbReference type="RefSeq" id="WP_313873369.1">
    <property type="nucleotide sequence ID" value="NZ_JAVBIK010000001.1"/>
</dbReference>
<dbReference type="InterPro" id="IPR051310">
    <property type="entry name" value="MCP_chemotaxis"/>
</dbReference>
<sequence>MFKSLRWVMSFLGAIGVTAAIAVAAQGYHFIQQLDASALKVYAGKDVVADILPPPMYLIETRLVLSLMLDGSVSAADGKKRFDELTTEYDQRVEFWKKNPPFGLEAKLLGEQHKAAQAFLAAARSQVVEPFAAGKADVARTNLPAVHALYQQHRAGVDATVVDANAFAASAMQEFEDTHVFSVSAMLVTALVAAAVVFVVYRLVLASIQKPVRGSTEAAKLIAAGDLATHVALDPGRTDSLGVLQEALQTMREGLNSTVSSVRLVADNVSNASAEIAQGNHDLSARTESQASALEETAASMEELTSVVNQNAQAAQQAERLAQQAAEVAERGGAAVGQVVVTMKGINDSSREIAGIVSVIEAIAFQTNILALNAAVEAARAGEQGRGFAVVASEVRSLAGRSAVAAKEIKALIDASVDRVAHGSTLADQAGATMDEMLRSTQQVSTLLTEISAASREQSSGISQIGEAVSQMDQVTQQNAALVEEIAAAASSLKVQAAELVRQMSQFTVEGGHEVPRLS</sequence>
<dbReference type="PANTHER" id="PTHR43531">
    <property type="entry name" value="PROTEIN ICFG"/>
    <property type="match status" value="1"/>
</dbReference>
<dbReference type="InterPro" id="IPR004089">
    <property type="entry name" value="MCPsignal_dom"/>
</dbReference>
<keyword evidence="4" id="KW-0175">Coiled coil</keyword>
<dbReference type="Proteomes" id="UP001321700">
    <property type="component" value="Unassembled WGS sequence"/>
</dbReference>
<evidence type="ECO:0000259" key="6">
    <source>
        <dbReference type="PROSITE" id="PS50111"/>
    </source>
</evidence>
<dbReference type="Gene3D" id="1.10.287.950">
    <property type="entry name" value="Methyl-accepting chemotaxis protein"/>
    <property type="match status" value="1"/>
</dbReference>
<dbReference type="InterPro" id="IPR003660">
    <property type="entry name" value="HAMP_dom"/>
</dbReference>
<evidence type="ECO:0000256" key="4">
    <source>
        <dbReference type="SAM" id="Coils"/>
    </source>
</evidence>
<dbReference type="PROSITE" id="PS50885">
    <property type="entry name" value="HAMP"/>
    <property type="match status" value="1"/>
</dbReference>
<comment type="similarity">
    <text evidence="2">Belongs to the methyl-accepting chemotaxis (MCP) protein family.</text>
</comment>
<proteinExistence type="inferred from homology"/>
<dbReference type="InterPro" id="IPR004090">
    <property type="entry name" value="Chemotax_Me-accpt_rcpt"/>
</dbReference>
<evidence type="ECO:0000256" key="3">
    <source>
        <dbReference type="PROSITE-ProRule" id="PRU00284"/>
    </source>
</evidence>
<keyword evidence="9" id="KW-1185">Reference proteome</keyword>